<dbReference type="PROSITE" id="PS00211">
    <property type="entry name" value="ABC_TRANSPORTER_1"/>
    <property type="match status" value="2"/>
</dbReference>
<gene>
    <name evidence="9" type="ORF">EMQ25_03595</name>
</gene>
<evidence type="ECO:0000256" key="2">
    <source>
        <dbReference type="ARBA" id="ARBA00005417"/>
    </source>
</evidence>
<comment type="caution">
    <text evidence="9">The sequence shown here is derived from an EMBL/GenBank/DDBJ whole genome shotgun (WGS) entry which is preliminary data.</text>
</comment>
<evidence type="ECO:0000256" key="4">
    <source>
        <dbReference type="ARBA" id="ARBA00022475"/>
    </source>
</evidence>
<dbReference type="EMBL" id="RZNJ01000001">
    <property type="protein sequence ID" value="RUT35048.1"/>
    <property type="molecule type" value="Genomic_DNA"/>
</dbReference>
<sequence>MTSVLDISNLTVALPEGGDRPFAVSDLSLSVGAGQCVCLVGESGSGKSVSAQAILGTLPRALKRSGGRISFLGKDLPLEDKAAMQTLRGGRIGMIFQEPSASLDPVMRVGAQLDELLSVHGVASRQERRRRIRELFAAVRLPDPERIYAAYPHQLSGGQAQRIVIAMALALEPALLIADEPTTALDVTTQAEILKLIKDLQTRSGAGLLFITHDLGVVADIADQVLVMQEGKVVEEGTRDAVFSRPTHPYTIKLLKAIPRRQARPEREAGPLVLEAEGIHLTYRPSAGFLKRREIVAVEDVSITLRRGQVHGIVGESGSGKSSLVRCILKLETMDAGRLMIGGEDAGQWRKGMPKPMRKRLQIVLQDPYSALDPRQKIGDAIAEAARVHGASGAEAAAKARELLGMVNLPPQAYERFPHEFSGGQRQRICIARALATDPEILIADEAISALDVSIQAQILKLFRDLQERLGFAMLFVTHDLRVASAICDDITVMWKGRVVEQGRVDDVFDRPRHDYTRQLLDAIPDKGSFATSGLSHLEATP</sequence>
<evidence type="ECO:0000256" key="5">
    <source>
        <dbReference type="ARBA" id="ARBA00022741"/>
    </source>
</evidence>
<comment type="subcellular location">
    <subcellularLocation>
        <location evidence="1">Cell inner membrane</location>
        <topology evidence="1">Peripheral membrane protein</topology>
    </subcellularLocation>
</comment>
<comment type="similarity">
    <text evidence="2">Belongs to the ABC transporter superfamily.</text>
</comment>
<dbReference type="Pfam" id="PF08352">
    <property type="entry name" value="oligo_HPY"/>
    <property type="match status" value="2"/>
</dbReference>
<dbReference type="OrthoDB" id="9805488at2"/>
<feature type="domain" description="ABC transporter" evidence="8">
    <location>
        <begin position="274"/>
        <end position="521"/>
    </location>
</feature>
<evidence type="ECO:0000256" key="7">
    <source>
        <dbReference type="ARBA" id="ARBA00023136"/>
    </source>
</evidence>
<dbReference type="GO" id="GO:0005886">
    <property type="term" value="C:plasma membrane"/>
    <property type="evidence" value="ECO:0007669"/>
    <property type="project" value="UniProtKB-SubCell"/>
</dbReference>
<evidence type="ECO:0000256" key="1">
    <source>
        <dbReference type="ARBA" id="ARBA00004417"/>
    </source>
</evidence>
<dbReference type="FunFam" id="3.40.50.300:FF:000016">
    <property type="entry name" value="Oligopeptide ABC transporter ATP-binding component"/>
    <property type="match status" value="1"/>
</dbReference>
<keyword evidence="5" id="KW-0547">Nucleotide-binding</keyword>
<keyword evidence="6 9" id="KW-0067">ATP-binding</keyword>
<dbReference type="GO" id="GO:0015833">
    <property type="term" value="P:peptide transport"/>
    <property type="evidence" value="ECO:0007669"/>
    <property type="project" value="InterPro"/>
</dbReference>
<proteinExistence type="inferred from homology"/>
<reference evidence="9 10" key="1">
    <citation type="journal article" date="2016" name="Int. J. Syst. Evol. Microbiol.">
        <title>Arsenicitalea aurantiaca gen. nov., sp. nov., a new member of the family Hyphomicrobiaceae, isolated from high-arsenic sediment.</title>
        <authorList>
            <person name="Mu Y."/>
            <person name="Zhou L."/>
            <person name="Zeng X.C."/>
            <person name="Liu L."/>
            <person name="Pan Y."/>
            <person name="Chen X."/>
            <person name="Wang J."/>
            <person name="Li S."/>
            <person name="Li W.J."/>
            <person name="Wang Y."/>
        </authorList>
    </citation>
    <scope>NUCLEOTIDE SEQUENCE [LARGE SCALE GENOMIC DNA]</scope>
    <source>
        <strain evidence="9 10">42-50</strain>
    </source>
</reference>
<keyword evidence="10" id="KW-1185">Reference proteome</keyword>
<dbReference type="GO" id="GO:0016887">
    <property type="term" value="F:ATP hydrolysis activity"/>
    <property type="evidence" value="ECO:0007669"/>
    <property type="project" value="InterPro"/>
</dbReference>
<protein>
    <submittedName>
        <fullName evidence="9">ABC transporter ATP-binding protein</fullName>
    </submittedName>
</protein>
<dbReference type="Pfam" id="PF00005">
    <property type="entry name" value="ABC_tran"/>
    <property type="match status" value="2"/>
</dbReference>
<dbReference type="PANTHER" id="PTHR43297:SF2">
    <property type="entry name" value="DIPEPTIDE TRANSPORT ATP-BINDING PROTEIN DPPD"/>
    <property type="match status" value="1"/>
</dbReference>
<dbReference type="RefSeq" id="WP_127187168.1">
    <property type="nucleotide sequence ID" value="NZ_RZNJ01000001.1"/>
</dbReference>
<evidence type="ECO:0000313" key="9">
    <source>
        <dbReference type="EMBL" id="RUT35048.1"/>
    </source>
</evidence>
<dbReference type="SMART" id="SM00382">
    <property type="entry name" value="AAA"/>
    <property type="match status" value="2"/>
</dbReference>
<dbReference type="Proteomes" id="UP000281547">
    <property type="component" value="Unassembled WGS sequence"/>
</dbReference>
<dbReference type="PROSITE" id="PS50893">
    <property type="entry name" value="ABC_TRANSPORTER_2"/>
    <property type="match status" value="2"/>
</dbReference>
<dbReference type="InterPro" id="IPR003593">
    <property type="entry name" value="AAA+_ATPase"/>
</dbReference>
<dbReference type="Gene3D" id="3.40.50.300">
    <property type="entry name" value="P-loop containing nucleotide triphosphate hydrolases"/>
    <property type="match status" value="2"/>
</dbReference>
<accession>A0A433XM36</accession>
<organism evidence="9 10">
    <name type="scientific">Arsenicitalea aurantiaca</name>
    <dbReference type="NCBI Taxonomy" id="1783274"/>
    <lineage>
        <taxon>Bacteria</taxon>
        <taxon>Pseudomonadati</taxon>
        <taxon>Pseudomonadota</taxon>
        <taxon>Alphaproteobacteria</taxon>
        <taxon>Hyphomicrobiales</taxon>
        <taxon>Devosiaceae</taxon>
        <taxon>Arsenicitalea</taxon>
    </lineage>
</organism>
<dbReference type="SUPFAM" id="SSF52540">
    <property type="entry name" value="P-loop containing nucleoside triphosphate hydrolases"/>
    <property type="match status" value="2"/>
</dbReference>
<name>A0A433XM36_9HYPH</name>
<evidence type="ECO:0000256" key="3">
    <source>
        <dbReference type="ARBA" id="ARBA00022448"/>
    </source>
</evidence>
<dbReference type="InterPro" id="IPR027417">
    <property type="entry name" value="P-loop_NTPase"/>
</dbReference>
<dbReference type="CDD" id="cd03257">
    <property type="entry name" value="ABC_NikE_OppD_transporters"/>
    <property type="match status" value="2"/>
</dbReference>
<evidence type="ECO:0000256" key="6">
    <source>
        <dbReference type="ARBA" id="ARBA00022840"/>
    </source>
</evidence>
<evidence type="ECO:0000313" key="10">
    <source>
        <dbReference type="Proteomes" id="UP000281547"/>
    </source>
</evidence>
<dbReference type="GO" id="GO:0005524">
    <property type="term" value="F:ATP binding"/>
    <property type="evidence" value="ECO:0007669"/>
    <property type="project" value="UniProtKB-KW"/>
</dbReference>
<dbReference type="GO" id="GO:0055085">
    <property type="term" value="P:transmembrane transport"/>
    <property type="evidence" value="ECO:0007669"/>
    <property type="project" value="UniProtKB-ARBA"/>
</dbReference>
<dbReference type="PANTHER" id="PTHR43297">
    <property type="entry name" value="OLIGOPEPTIDE TRANSPORT ATP-BINDING PROTEIN APPD"/>
    <property type="match status" value="1"/>
</dbReference>
<dbReference type="NCBIfam" id="NF008453">
    <property type="entry name" value="PRK11308.1"/>
    <property type="match status" value="2"/>
</dbReference>
<dbReference type="NCBIfam" id="NF007739">
    <property type="entry name" value="PRK10419.1"/>
    <property type="match status" value="2"/>
</dbReference>
<dbReference type="AlphaFoldDB" id="A0A433XM36"/>
<dbReference type="InterPro" id="IPR050388">
    <property type="entry name" value="ABC_Ni/Peptide_Import"/>
</dbReference>
<dbReference type="InterPro" id="IPR017871">
    <property type="entry name" value="ABC_transporter-like_CS"/>
</dbReference>
<evidence type="ECO:0000259" key="8">
    <source>
        <dbReference type="PROSITE" id="PS50893"/>
    </source>
</evidence>
<keyword evidence="4" id="KW-1003">Cell membrane</keyword>
<dbReference type="InterPro" id="IPR003439">
    <property type="entry name" value="ABC_transporter-like_ATP-bd"/>
</dbReference>
<feature type="domain" description="ABC transporter" evidence="8">
    <location>
        <begin position="5"/>
        <end position="255"/>
    </location>
</feature>
<dbReference type="InterPro" id="IPR013563">
    <property type="entry name" value="Oligopep_ABC_C"/>
</dbReference>
<keyword evidence="3" id="KW-0813">Transport</keyword>
<keyword evidence="7" id="KW-0472">Membrane</keyword>